<dbReference type="STRING" id="1748243.Tel_15590"/>
<dbReference type="Gene3D" id="3.90.1580.10">
    <property type="entry name" value="paralog of FGE (formylglycine-generating enzyme)"/>
    <property type="match status" value="1"/>
</dbReference>
<evidence type="ECO:0000259" key="1">
    <source>
        <dbReference type="Pfam" id="PF03781"/>
    </source>
</evidence>
<dbReference type="GO" id="GO:0120147">
    <property type="term" value="F:formylglycine-generating oxidase activity"/>
    <property type="evidence" value="ECO:0007669"/>
    <property type="project" value="TreeGrafter"/>
</dbReference>
<protein>
    <recommendedName>
        <fullName evidence="1">Sulfatase-modifying factor enzyme-like domain-containing protein</fullName>
    </recommendedName>
</protein>
<accession>A0A0S2TH49</accession>
<dbReference type="InterPro" id="IPR005532">
    <property type="entry name" value="SUMF_dom"/>
</dbReference>
<feature type="domain" description="Sulfatase-modifying factor enzyme-like" evidence="1">
    <location>
        <begin position="28"/>
        <end position="310"/>
    </location>
</feature>
<evidence type="ECO:0000313" key="2">
    <source>
        <dbReference type="EMBL" id="ALP54456.1"/>
    </source>
</evidence>
<reference evidence="2" key="1">
    <citation type="submission" date="2015-10" db="EMBL/GenBank/DDBJ databases">
        <title>Description of Candidatus Tenderia electrophaga gen. nov, sp. nov., an Uncultivated Electroautotroph from a Biocathode Enrichment.</title>
        <authorList>
            <person name="Eddie B.J."/>
            <person name="Malanoski A.P."/>
            <person name="Wang Z."/>
            <person name="Hall R.J."/>
            <person name="Oh S.D."/>
            <person name="Heiner C."/>
            <person name="Lin B."/>
            <person name="Strycharz-Glaven S.M."/>
        </authorList>
    </citation>
    <scope>NUCLEOTIDE SEQUENCE [LARGE SCALE GENOMIC DNA]</scope>
    <source>
        <strain evidence="2">NRL1</strain>
    </source>
</reference>
<sequence>MAQRIIGATGVLWAVLAGEVLLAAEPPQDMVRIPGGPFIMGSEPRDDDGKAQEYGSNKPWYLDEAPQHRRTVDAFWLDQYEVTNDQYRDFVVANNYFVPNGWKENGYLLSRDILGFADLPTLRKLAADTFRLDMDTTQMGYDELLDAIVAHQAQFDDLPVTGVTWLQARDYCRAQGKRLPSEAEWEKAARGSDGREYPWGDDWDETRLNIGAGDGWQYGVAPVGSYPEGVSPYGVHDMAGNVMEWTADWYQPYPGAEYESEDFGEKMRVVRGGGWGGLGHYVINHFYRSAYRFNLRPTYTFVDLGFRCARDAQPPAE</sequence>
<organism evidence="2 3">
    <name type="scientific">Candidatus Tenderia electrophaga</name>
    <dbReference type="NCBI Taxonomy" id="1748243"/>
    <lineage>
        <taxon>Bacteria</taxon>
        <taxon>Pseudomonadati</taxon>
        <taxon>Pseudomonadota</taxon>
        <taxon>Gammaproteobacteria</taxon>
        <taxon>Candidatus Tenderiales</taxon>
        <taxon>Candidatus Tenderiaceae</taxon>
        <taxon>Candidatus Tenderia</taxon>
    </lineage>
</organism>
<keyword evidence="3" id="KW-1185">Reference proteome</keyword>
<name>A0A0S2TH49_9GAMM</name>
<dbReference type="PANTHER" id="PTHR23150:SF19">
    <property type="entry name" value="FORMYLGLYCINE-GENERATING ENZYME"/>
    <property type="match status" value="1"/>
</dbReference>
<dbReference type="SUPFAM" id="SSF56436">
    <property type="entry name" value="C-type lectin-like"/>
    <property type="match status" value="1"/>
</dbReference>
<proteinExistence type="predicted"/>
<dbReference type="KEGG" id="tee:Tel_15590"/>
<dbReference type="InterPro" id="IPR016187">
    <property type="entry name" value="CTDL_fold"/>
</dbReference>
<dbReference type="InterPro" id="IPR051043">
    <property type="entry name" value="Sulfatase_Mod_Factor_Kinase"/>
</dbReference>
<dbReference type="EMBL" id="CP013099">
    <property type="protein sequence ID" value="ALP54456.1"/>
    <property type="molecule type" value="Genomic_DNA"/>
</dbReference>
<gene>
    <name evidence="2" type="ORF">Tel_15590</name>
</gene>
<dbReference type="Proteomes" id="UP000055136">
    <property type="component" value="Chromosome"/>
</dbReference>
<dbReference type="AlphaFoldDB" id="A0A0S2TH49"/>
<dbReference type="InterPro" id="IPR042095">
    <property type="entry name" value="SUMF_sf"/>
</dbReference>
<dbReference type="Pfam" id="PF03781">
    <property type="entry name" value="FGE-sulfatase"/>
    <property type="match status" value="1"/>
</dbReference>
<evidence type="ECO:0000313" key="3">
    <source>
        <dbReference type="Proteomes" id="UP000055136"/>
    </source>
</evidence>
<dbReference type="PANTHER" id="PTHR23150">
    <property type="entry name" value="SULFATASE MODIFYING FACTOR 1, 2"/>
    <property type="match status" value="1"/>
</dbReference>